<dbReference type="Gene3D" id="3.30.1230.10">
    <property type="entry name" value="YlxR-like"/>
    <property type="match status" value="1"/>
</dbReference>
<dbReference type="EMBL" id="JADING010000032">
    <property type="protein sequence ID" value="MBO8414078.1"/>
    <property type="molecule type" value="Genomic_DNA"/>
</dbReference>
<protein>
    <submittedName>
        <fullName evidence="2">YlxR family protein</fullName>
    </submittedName>
</protein>
<evidence type="ECO:0000259" key="1">
    <source>
        <dbReference type="Pfam" id="PF04296"/>
    </source>
</evidence>
<dbReference type="PANTHER" id="PTHR34215">
    <property type="entry name" value="BLL0784 PROTEIN"/>
    <property type="match status" value="1"/>
</dbReference>
<evidence type="ECO:0000313" key="2">
    <source>
        <dbReference type="EMBL" id="MBO8414078.1"/>
    </source>
</evidence>
<name>A0A9D9D8X7_9BACL</name>
<dbReference type="InterPro" id="IPR037465">
    <property type="entry name" value="YlxR"/>
</dbReference>
<dbReference type="Proteomes" id="UP000823629">
    <property type="component" value="Unassembled WGS sequence"/>
</dbReference>
<reference evidence="2" key="2">
    <citation type="journal article" date="2021" name="PeerJ">
        <title>Extensive microbial diversity within the chicken gut microbiome revealed by metagenomics and culture.</title>
        <authorList>
            <person name="Gilroy R."/>
            <person name="Ravi A."/>
            <person name="Getino M."/>
            <person name="Pursley I."/>
            <person name="Horton D.L."/>
            <person name="Alikhan N.F."/>
            <person name="Baker D."/>
            <person name="Gharbi K."/>
            <person name="Hall N."/>
            <person name="Watson M."/>
            <person name="Adriaenssens E.M."/>
            <person name="Foster-Nyarko E."/>
            <person name="Jarju S."/>
            <person name="Secka A."/>
            <person name="Antonio M."/>
            <person name="Oren A."/>
            <person name="Chaudhuri R.R."/>
            <person name="La Ragione R."/>
            <person name="Hildebrand F."/>
            <person name="Pallen M.J."/>
        </authorList>
    </citation>
    <scope>NUCLEOTIDE SEQUENCE</scope>
    <source>
        <strain evidence="2">1748</strain>
    </source>
</reference>
<evidence type="ECO:0000313" key="3">
    <source>
        <dbReference type="Proteomes" id="UP000823629"/>
    </source>
</evidence>
<organism evidence="2 3">
    <name type="scientific">Candidatus Scatoplasma merdavium</name>
    <dbReference type="NCBI Taxonomy" id="2840932"/>
    <lineage>
        <taxon>Bacteria</taxon>
        <taxon>Bacillati</taxon>
        <taxon>Bacillota</taxon>
        <taxon>Bacilli</taxon>
        <taxon>Bacillales</taxon>
        <taxon>Candidatus Scatoplasma</taxon>
    </lineage>
</organism>
<dbReference type="Pfam" id="PF04296">
    <property type="entry name" value="YlxR"/>
    <property type="match status" value="1"/>
</dbReference>
<accession>A0A9D9D8X7</accession>
<reference evidence="2" key="1">
    <citation type="submission" date="2020-10" db="EMBL/GenBank/DDBJ databases">
        <authorList>
            <person name="Gilroy R."/>
        </authorList>
    </citation>
    <scope>NUCLEOTIDE SEQUENCE</scope>
    <source>
        <strain evidence="2">1748</strain>
    </source>
</reference>
<comment type="caution">
    <text evidence="2">The sequence shown here is derived from an EMBL/GenBank/DDBJ whole genome shotgun (WGS) entry which is preliminary data.</text>
</comment>
<dbReference type="InterPro" id="IPR035931">
    <property type="entry name" value="YlxR-like_sf"/>
</dbReference>
<dbReference type="AlphaFoldDB" id="A0A9D9D8X7"/>
<dbReference type="SUPFAM" id="SSF64376">
    <property type="entry name" value="YlxR-like"/>
    <property type="match status" value="1"/>
</dbReference>
<dbReference type="PANTHER" id="PTHR34215:SF1">
    <property type="entry name" value="YLXR DOMAIN-CONTAINING PROTEIN"/>
    <property type="match status" value="1"/>
</dbReference>
<sequence>MKSPVTRYDCVNKNQADKKDLLRIVKKPDGTVDVDPSGKANGRGCYLKADRATLEKAIKTKAIEKSLKVSIPPSLYEKIARYIND</sequence>
<dbReference type="NCBIfam" id="NF047356">
    <property type="entry name" value="RNA_bind_RnpM"/>
    <property type="match status" value="1"/>
</dbReference>
<feature type="domain" description="YlxR" evidence="1">
    <location>
        <begin position="8"/>
        <end position="80"/>
    </location>
</feature>
<gene>
    <name evidence="2" type="ORF">IAC78_01160</name>
</gene>
<dbReference type="InterPro" id="IPR007393">
    <property type="entry name" value="YlxR_dom"/>
</dbReference>
<proteinExistence type="predicted"/>